<accession>A0ACC1I505</accession>
<reference evidence="1" key="1">
    <citation type="submission" date="2022-07" db="EMBL/GenBank/DDBJ databases">
        <title>Phylogenomic reconstructions and comparative analyses of Kickxellomycotina fungi.</title>
        <authorList>
            <person name="Reynolds N.K."/>
            <person name="Stajich J.E."/>
            <person name="Barry K."/>
            <person name="Grigoriev I.V."/>
            <person name="Crous P."/>
            <person name="Smith M.E."/>
        </authorList>
    </citation>
    <scope>NUCLEOTIDE SEQUENCE</scope>
    <source>
        <strain evidence="1">Benny 63K</strain>
    </source>
</reference>
<dbReference type="EMBL" id="JANBPG010002518">
    <property type="protein sequence ID" value="KAJ1885480.1"/>
    <property type="molecule type" value="Genomic_DNA"/>
</dbReference>
<keyword evidence="1" id="KW-0436">Ligase</keyword>
<sequence>MYTLMEWVTDAYKALELSEQTPNEPIRFNDIFLCPATAPFTTIDRVFNAEIDKFTLATGAAYEATMYRDALKNGLYDFQISRDGYREFASATGMHPTLVRKWITRQVIQLCPITPHWSEHVWKTIMGNTDSIMNARWPTDLPATADHALIAAGDYIRSMISSVRVAEVTIEKRIKKKGGKSAPADEFNPKAPKSLDVFVAGEFPAWQESVISVLKEYFDVATAKFDDKQIVITMNQRGIAKQNKKAMSFAQDIKKRVSLIGPSAFDRALNFKEIDVLGELKPYLKSNLKYDEVTIIDLAQDNDLSEAQAKAADNAVPGEPSFLIANVQ</sequence>
<dbReference type="EC" id="6.1.1.4" evidence="1"/>
<dbReference type="Proteomes" id="UP001150581">
    <property type="component" value="Unassembled WGS sequence"/>
</dbReference>
<organism evidence="1 2">
    <name type="scientific">Kickxella alabastrina</name>
    <dbReference type="NCBI Taxonomy" id="61397"/>
    <lineage>
        <taxon>Eukaryota</taxon>
        <taxon>Fungi</taxon>
        <taxon>Fungi incertae sedis</taxon>
        <taxon>Zoopagomycota</taxon>
        <taxon>Kickxellomycotina</taxon>
        <taxon>Kickxellomycetes</taxon>
        <taxon>Kickxellales</taxon>
        <taxon>Kickxellaceae</taxon>
        <taxon>Kickxella</taxon>
    </lineage>
</organism>
<comment type="caution">
    <text evidence="1">The sequence shown here is derived from an EMBL/GenBank/DDBJ whole genome shotgun (WGS) entry which is preliminary data.</text>
</comment>
<proteinExistence type="predicted"/>
<keyword evidence="1" id="KW-0030">Aminoacyl-tRNA synthetase</keyword>
<protein>
    <submittedName>
        <fullName evidence="1">Cytosolic leucyl tRNA synthetase</fullName>
        <ecNumber evidence="1">6.1.1.4</ecNumber>
    </submittedName>
</protein>
<evidence type="ECO:0000313" key="2">
    <source>
        <dbReference type="Proteomes" id="UP001150581"/>
    </source>
</evidence>
<evidence type="ECO:0000313" key="1">
    <source>
        <dbReference type="EMBL" id="KAJ1885480.1"/>
    </source>
</evidence>
<gene>
    <name evidence="1" type="primary">CDC60_2</name>
    <name evidence="1" type="ORF">LPJ66_010099</name>
</gene>
<keyword evidence="2" id="KW-1185">Reference proteome</keyword>
<name>A0ACC1I505_9FUNG</name>